<dbReference type="Proteomes" id="UP000178198">
    <property type="component" value="Chromosome"/>
</dbReference>
<feature type="region of interest" description="Disordered" evidence="1">
    <location>
        <begin position="37"/>
        <end position="56"/>
    </location>
</feature>
<dbReference type="STRING" id="1306519.BIW12_09120"/>
<name>A0A1D9PAL8_9FLAO</name>
<evidence type="ECO:0000256" key="1">
    <source>
        <dbReference type="SAM" id="MobiDB-lite"/>
    </source>
</evidence>
<dbReference type="KEGG" id="fcm:BIW12_09120"/>
<evidence type="ECO:0008006" key="5">
    <source>
        <dbReference type="Google" id="ProtNLM"/>
    </source>
</evidence>
<evidence type="ECO:0000313" key="4">
    <source>
        <dbReference type="Proteomes" id="UP000178198"/>
    </source>
</evidence>
<dbReference type="EMBL" id="CP017774">
    <property type="protein sequence ID" value="AOZ99587.1"/>
    <property type="molecule type" value="Genomic_DNA"/>
</dbReference>
<feature type="compositionally biased region" description="Low complexity" evidence="1">
    <location>
        <begin position="45"/>
        <end position="56"/>
    </location>
</feature>
<keyword evidence="2" id="KW-0812">Transmembrane</keyword>
<keyword evidence="2" id="KW-0472">Membrane</keyword>
<reference evidence="3 4" key="1">
    <citation type="submission" date="2016-10" db="EMBL/GenBank/DDBJ databases">
        <title>Complete Genome Sequence of Flavobacterium sp. PK15.</title>
        <authorList>
            <person name="Ekwe A."/>
            <person name="Kim S.B."/>
        </authorList>
    </citation>
    <scope>NUCLEOTIDE SEQUENCE [LARGE SCALE GENOMIC DNA]</scope>
    <source>
        <strain evidence="3 4">PK15</strain>
    </source>
</reference>
<organism evidence="3 4">
    <name type="scientific">Flavobacterium commune</name>
    <dbReference type="NCBI Taxonomy" id="1306519"/>
    <lineage>
        <taxon>Bacteria</taxon>
        <taxon>Pseudomonadati</taxon>
        <taxon>Bacteroidota</taxon>
        <taxon>Flavobacteriia</taxon>
        <taxon>Flavobacteriales</taxon>
        <taxon>Flavobacteriaceae</taxon>
        <taxon>Flavobacterium</taxon>
    </lineage>
</organism>
<dbReference type="RefSeq" id="WP_071184836.1">
    <property type="nucleotide sequence ID" value="NZ_CP017774.1"/>
</dbReference>
<evidence type="ECO:0000256" key="2">
    <source>
        <dbReference type="SAM" id="Phobius"/>
    </source>
</evidence>
<dbReference type="AlphaFoldDB" id="A0A1D9PAL8"/>
<accession>A0A1D9PAL8</accession>
<evidence type="ECO:0000313" key="3">
    <source>
        <dbReference type="EMBL" id="AOZ99587.1"/>
    </source>
</evidence>
<gene>
    <name evidence="3" type="ORF">BIW12_09120</name>
</gene>
<protein>
    <recommendedName>
        <fullName evidence="5">Peptidoglycan binding-like domain-containing protein</fullName>
    </recommendedName>
</protein>
<feature type="transmembrane region" description="Helical" evidence="2">
    <location>
        <begin position="14"/>
        <end position="31"/>
    </location>
</feature>
<proteinExistence type="predicted"/>
<sequence>MKTTTTTPKKGDNTYLYLGIALLAGVGLYAMNGNSNTEPTDDLTTDTPSSTPAAAKPDLNKVLSLGSRGLEVGKLQLLMGMSGSEVDGIFGPITEKKLLTTKGVKQVTLAQYPTLPTLIIVPVLPLNTNIQAKNPQGVKVYGAVAKADGSYYSSGNVVSTFDYGEKVGLIKSTMNASGYYLIYYYGMFNALRKGFVKASDVEKI</sequence>
<keyword evidence="4" id="KW-1185">Reference proteome</keyword>
<keyword evidence="2" id="KW-1133">Transmembrane helix</keyword>